<gene>
    <name evidence="4" type="ORF">PM001_LOCUS22174</name>
</gene>
<sequence length="535" mass="58410">MDRELPPQKQRQQRSSSSHRSTSTSHPAGTSRNAMPGPSRAFRSLQQRPHSRATAPVPTAVMSKTPSMLMRGAAGGGEGPPPPPFGTSSSSKMLYEPNVHCLRTRSSVARPLERDHRIQAENSSPREMSPSATLDRRSSSRIGSLSTPRRLYKPAAVQQTKICPPSSCVKLITPQMQFATNLSTQLGTCLELINFTVVGVLGFDGVGKSTVLSLLARNDKMRENRFKTRSSESVVSHCHETTGVDLAVSMVGGSGHPTILLDTQPLLSSSMLVDLLESKESHRVGAMTPEQQVEAASYQIAVFLCAICHYVLVVHDGLAFQVSVYELLCKVKQKFSQCRLPSVSGNSQRHAAQILFVANNVADSELLYRESELLSAHERALEAAWSQSLVRVPYKVMVHNDPADDDSGSLNVASFVLPHRQQQCMYQESSGTSLASGHKEEVEDETKSNTSGCISNEYADFDDAADDFQRFVLSLPSSPSFTPGLISAMTPGSKPLPPPRPLSLREWLNNASRVFEGVRKASCFTAEYNASRDHQ</sequence>
<evidence type="ECO:0008006" key="6">
    <source>
        <dbReference type="Google" id="ProtNLM"/>
    </source>
</evidence>
<feature type="compositionally biased region" description="Basic and acidic residues" evidence="3">
    <location>
        <begin position="437"/>
        <end position="447"/>
    </location>
</feature>
<dbReference type="InterPro" id="IPR039177">
    <property type="entry name" value="SMG9"/>
</dbReference>
<dbReference type="EMBL" id="CAKLBY020000226">
    <property type="protein sequence ID" value="CAK7937024.1"/>
    <property type="molecule type" value="Genomic_DNA"/>
</dbReference>
<dbReference type="AlphaFoldDB" id="A0AAV1UQD9"/>
<dbReference type="GO" id="GO:0000184">
    <property type="term" value="P:nuclear-transcribed mRNA catabolic process, nonsense-mediated decay"/>
    <property type="evidence" value="ECO:0007669"/>
    <property type="project" value="UniProtKB-KW"/>
</dbReference>
<dbReference type="Proteomes" id="UP001162060">
    <property type="component" value="Unassembled WGS sequence"/>
</dbReference>
<name>A0AAV1UQD9_9STRA</name>
<evidence type="ECO:0000313" key="5">
    <source>
        <dbReference type="Proteomes" id="UP001162060"/>
    </source>
</evidence>
<feature type="compositionally biased region" description="Polar residues" evidence="3">
    <location>
        <begin position="120"/>
        <end position="132"/>
    </location>
</feature>
<reference evidence="4" key="1">
    <citation type="submission" date="2024-01" db="EMBL/GenBank/DDBJ databases">
        <authorList>
            <person name="Webb A."/>
        </authorList>
    </citation>
    <scope>NUCLEOTIDE SEQUENCE</scope>
    <source>
        <strain evidence="4">Pm1</strain>
    </source>
</reference>
<evidence type="ECO:0000256" key="2">
    <source>
        <dbReference type="ARBA" id="ARBA00023161"/>
    </source>
</evidence>
<evidence type="ECO:0000256" key="1">
    <source>
        <dbReference type="ARBA" id="ARBA00007712"/>
    </source>
</evidence>
<evidence type="ECO:0000256" key="3">
    <source>
        <dbReference type="SAM" id="MobiDB-lite"/>
    </source>
</evidence>
<evidence type="ECO:0000313" key="4">
    <source>
        <dbReference type="EMBL" id="CAK7937024.1"/>
    </source>
</evidence>
<comment type="caution">
    <text evidence="4">The sequence shown here is derived from an EMBL/GenBank/DDBJ whole genome shotgun (WGS) entry which is preliminary data.</text>
</comment>
<dbReference type="PANTHER" id="PTHR14270">
    <property type="entry name" value="NONSENSE-MEDIATED MRNA DECAY FACTOR SMG9"/>
    <property type="match status" value="1"/>
</dbReference>
<dbReference type="PANTHER" id="PTHR14270:SF0">
    <property type="entry name" value="NONSENSE-MEDIATED MRNA DECAY FACTOR SMG9"/>
    <property type="match status" value="1"/>
</dbReference>
<feature type="region of interest" description="Disordered" evidence="3">
    <location>
        <begin position="105"/>
        <end position="147"/>
    </location>
</feature>
<dbReference type="InterPro" id="IPR027417">
    <property type="entry name" value="P-loop_NTPase"/>
</dbReference>
<organism evidence="4 5">
    <name type="scientific">Peronospora matthiolae</name>
    <dbReference type="NCBI Taxonomy" id="2874970"/>
    <lineage>
        <taxon>Eukaryota</taxon>
        <taxon>Sar</taxon>
        <taxon>Stramenopiles</taxon>
        <taxon>Oomycota</taxon>
        <taxon>Peronosporomycetes</taxon>
        <taxon>Peronosporales</taxon>
        <taxon>Peronosporaceae</taxon>
        <taxon>Peronospora</taxon>
    </lineage>
</organism>
<feature type="region of interest" description="Disordered" evidence="3">
    <location>
        <begin position="429"/>
        <end position="451"/>
    </location>
</feature>
<proteinExistence type="inferred from homology"/>
<feature type="compositionally biased region" description="Low complexity" evidence="3">
    <location>
        <begin position="13"/>
        <end position="26"/>
    </location>
</feature>
<protein>
    <recommendedName>
        <fullName evidence="6">Protein SMG9</fullName>
    </recommendedName>
</protein>
<accession>A0AAV1UQD9</accession>
<keyword evidence="2" id="KW-0866">Nonsense-mediated mRNA decay</keyword>
<comment type="similarity">
    <text evidence="1">Belongs to the SMG9 family.</text>
</comment>
<feature type="region of interest" description="Disordered" evidence="3">
    <location>
        <begin position="1"/>
        <end position="92"/>
    </location>
</feature>
<dbReference type="SUPFAM" id="SSF52540">
    <property type="entry name" value="P-loop containing nucleoside triphosphate hydrolases"/>
    <property type="match status" value="1"/>
</dbReference>